<proteinExistence type="predicted"/>
<evidence type="ECO:0000313" key="2">
    <source>
        <dbReference type="EMBL" id="KKL89203.1"/>
    </source>
</evidence>
<feature type="non-terminal residue" evidence="2">
    <location>
        <position position="43"/>
    </location>
</feature>
<keyword evidence="1" id="KW-0472">Membrane</keyword>
<dbReference type="AlphaFoldDB" id="A0A0F9FSN4"/>
<protein>
    <submittedName>
        <fullName evidence="2">Uncharacterized protein</fullName>
    </submittedName>
</protein>
<evidence type="ECO:0000256" key="1">
    <source>
        <dbReference type="SAM" id="Phobius"/>
    </source>
</evidence>
<comment type="caution">
    <text evidence="2">The sequence shown here is derived from an EMBL/GenBank/DDBJ whole genome shotgun (WGS) entry which is preliminary data.</text>
</comment>
<keyword evidence="1" id="KW-0812">Transmembrane</keyword>
<organism evidence="2">
    <name type="scientific">marine sediment metagenome</name>
    <dbReference type="NCBI Taxonomy" id="412755"/>
    <lineage>
        <taxon>unclassified sequences</taxon>
        <taxon>metagenomes</taxon>
        <taxon>ecological metagenomes</taxon>
    </lineage>
</organism>
<reference evidence="2" key="1">
    <citation type="journal article" date="2015" name="Nature">
        <title>Complex archaea that bridge the gap between prokaryotes and eukaryotes.</title>
        <authorList>
            <person name="Spang A."/>
            <person name="Saw J.H."/>
            <person name="Jorgensen S.L."/>
            <person name="Zaremba-Niedzwiedzka K."/>
            <person name="Martijn J."/>
            <person name="Lind A.E."/>
            <person name="van Eijk R."/>
            <person name="Schleper C."/>
            <person name="Guy L."/>
            <person name="Ettema T.J."/>
        </authorList>
    </citation>
    <scope>NUCLEOTIDE SEQUENCE</scope>
</reference>
<sequence>MELIKSKKAINDVSIIAILLFVLVGTASIIPFLNSTLDIDSDE</sequence>
<accession>A0A0F9FSN4</accession>
<name>A0A0F9FSN4_9ZZZZ</name>
<keyword evidence="1" id="KW-1133">Transmembrane helix</keyword>
<gene>
    <name evidence="2" type="ORF">LCGC14_1917070</name>
</gene>
<feature type="transmembrane region" description="Helical" evidence="1">
    <location>
        <begin position="12"/>
        <end position="33"/>
    </location>
</feature>
<dbReference type="EMBL" id="LAZR01020352">
    <property type="protein sequence ID" value="KKL89203.1"/>
    <property type="molecule type" value="Genomic_DNA"/>
</dbReference>